<organism evidence="1">
    <name type="scientific">uncultured Caudovirales phage</name>
    <dbReference type="NCBI Taxonomy" id="2100421"/>
    <lineage>
        <taxon>Viruses</taxon>
        <taxon>Duplodnaviria</taxon>
        <taxon>Heunggongvirae</taxon>
        <taxon>Uroviricota</taxon>
        <taxon>Caudoviricetes</taxon>
        <taxon>Peduoviridae</taxon>
        <taxon>Maltschvirus</taxon>
        <taxon>Maltschvirus maltsch</taxon>
    </lineage>
</organism>
<protein>
    <submittedName>
        <fullName evidence="1">Uncharacterized protein</fullName>
    </submittedName>
</protein>
<reference evidence="1" key="1">
    <citation type="submission" date="2020-04" db="EMBL/GenBank/DDBJ databases">
        <authorList>
            <person name="Chiriac C."/>
            <person name="Salcher M."/>
            <person name="Ghai R."/>
            <person name="Kavagutti S V."/>
        </authorList>
    </citation>
    <scope>NUCLEOTIDE SEQUENCE</scope>
</reference>
<sequence>MCYCYILGITTKGEFMQDDLSEKQYQLMSDLVDVYQKYKNDLHAQHIGEATFLVVIAKIYECAPSVSQADKWLKTTVERMRNELVDFFDKGEG</sequence>
<dbReference type="EMBL" id="LR796759">
    <property type="protein sequence ID" value="CAB4164423.1"/>
    <property type="molecule type" value="Genomic_DNA"/>
</dbReference>
<accession>A0A6J5NZ85</accession>
<evidence type="ECO:0000313" key="1">
    <source>
        <dbReference type="EMBL" id="CAB4164423.1"/>
    </source>
</evidence>
<gene>
    <name evidence="1" type="ORF">UFOVP816_31</name>
</gene>
<name>A0A6J5NZ85_9CAUD</name>
<proteinExistence type="predicted"/>